<feature type="region of interest" description="Disordered" evidence="1">
    <location>
        <begin position="1"/>
        <end position="22"/>
    </location>
</feature>
<name>A0A0C2H0T7_9BILA</name>
<evidence type="ECO:0000313" key="2">
    <source>
        <dbReference type="EMBL" id="KIH62951.1"/>
    </source>
</evidence>
<organism evidence="2 3">
    <name type="scientific">Ancylostoma duodenale</name>
    <dbReference type="NCBI Taxonomy" id="51022"/>
    <lineage>
        <taxon>Eukaryota</taxon>
        <taxon>Metazoa</taxon>
        <taxon>Ecdysozoa</taxon>
        <taxon>Nematoda</taxon>
        <taxon>Chromadorea</taxon>
        <taxon>Rhabditida</taxon>
        <taxon>Rhabditina</taxon>
        <taxon>Rhabditomorpha</taxon>
        <taxon>Strongyloidea</taxon>
        <taxon>Ancylostomatidae</taxon>
        <taxon>Ancylostomatinae</taxon>
        <taxon>Ancylostoma</taxon>
    </lineage>
</organism>
<dbReference type="EMBL" id="KN728978">
    <property type="protein sequence ID" value="KIH62951.1"/>
    <property type="molecule type" value="Genomic_DNA"/>
</dbReference>
<protein>
    <submittedName>
        <fullName evidence="2">Uncharacterized protein</fullName>
    </submittedName>
</protein>
<dbReference type="OrthoDB" id="5903061at2759"/>
<proteinExistence type="predicted"/>
<accession>A0A0C2H0T7</accession>
<dbReference type="Proteomes" id="UP000054047">
    <property type="component" value="Unassembled WGS sequence"/>
</dbReference>
<evidence type="ECO:0000313" key="3">
    <source>
        <dbReference type="Proteomes" id="UP000054047"/>
    </source>
</evidence>
<dbReference type="AlphaFoldDB" id="A0A0C2H0T7"/>
<reference evidence="2 3" key="1">
    <citation type="submission" date="2013-12" db="EMBL/GenBank/DDBJ databases">
        <title>Draft genome of the parsitic nematode Ancylostoma duodenale.</title>
        <authorList>
            <person name="Mitreva M."/>
        </authorList>
    </citation>
    <scope>NUCLEOTIDE SEQUENCE [LARGE SCALE GENOMIC DNA]</scope>
    <source>
        <strain evidence="2 3">Zhejiang</strain>
    </source>
</reference>
<gene>
    <name evidence="2" type="ORF">ANCDUO_06761</name>
</gene>
<sequence>MIFVSLERTESTDNSGSREGQMEGLLAPARYIRRSTGVKVTKQIDDGFSKNTHRQNVDGVVLCSYEHSSPSIRVDGENVGVFFNQQLRLLL</sequence>
<keyword evidence="3" id="KW-1185">Reference proteome</keyword>
<evidence type="ECO:0000256" key="1">
    <source>
        <dbReference type="SAM" id="MobiDB-lite"/>
    </source>
</evidence>